<dbReference type="EMBL" id="DXCF01000012">
    <property type="protein sequence ID" value="HIZ09273.1"/>
    <property type="molecule type" value="Genomic_DNA"/>
</dbReference>
<sequence length="111" mass="13110">MQLWNKQLEVKARKYPLYSQDGKGMNAKILVKYFNPYGAGTWLITEAEKQDNGDWLFFGYCHIFEWEWGYVTLSELMQTKVKVFGYRFPLERDLYIPDGMTVGECLKRYGG</sequence>
<reference evidence="1" key="2">
    <citation type="submission" date="2021-04" db="EMBL/GenBank/DDBJ databases">
        <authorList>
            <person name="Gilroy R."/>
        </authorList>
    </citation>
    <scope>NUCLEOTIDE SEQUENCE</scope>
    <source>
        <strain evidence="1">CHK192-19661</strain>
    </source>
</reference>
<dbReference type="Pfam" id="PF11171">
    <property type="entry name" value="DUF2958"/>
    <property type="match status" value="1"/>
</dbReference>
<reference evidence="1" key="1">
    <citation type="journal article" date="2021" name="PeerJ">
        <title>Extensive microbial diversity within the chicken gut microbiome revealed by metagenomics and culture.</title>
        <authorList>
            <person name="Gilroy R."/>
            <person name="Ravi A."/>
            <person name="Getino M."/>
            <person name="Pursley I."/>
            <person name="Horton D.L."/>
            <person name="Alikhan N.F."/>
            <person name="Baker D."/>
            <person name="Gharbi K."/>
            <person name="Hall N."/>
            <person name="Watson M."/>
            <person name="Adriaenssens E.M."/>
            <person name="Foster-Nyarko E."/>
            <person name="Jarju S."/>
            <person name="Secka A."/>
            <person name="Antonio M."/>
            <person name="Oren A."/>
            <person name="Chaudhuri R.R."/>
            <person name="La Ragione R."/>
            <person name="Hildebrand F."/>
            <person name="Pallen M.J."/>
        </authorList>
    </citation>
    <scope>NUCLEOTIDE SEQUENCE</scope>
    <source>
        <strain evidence="1">CHK192-19661</strain>
    </source>
</reference>
<evidence type="ECO:0000313" key="2">
    <source>
        <dbReference type="Proteomes" id="UP000824025"/>
    </source>
</evidence>
<dbReference type="Proteomes" id="UP000824025">
    <property type="component" value="Unassembled WGS sequence"/>
</dbReference>
<evidence type="ECO:0000313" key="1">
    <source>
        <dbReference type="EMBL" id="HIZ09273.1"/>
    </source>
</evidence>
<protein>
    <submittedName>
        <fullName evidence="1">DUF2958 domain-containing protein</fullName>
    </submittedName>
</protein>
<accession>A0A9D2D655</accession>
<dbReference type="InterPro" id="IPR021341">
    <property type="entry name" value="DUF2958"/>
</dbReference>
<name>A0A9D2D655_9FIRM</name>
<dbReference type="AlphaFoldDB" id="A0A9D2D655"/>
<comment type="caution">
    <text evidence="1">The sequence shown here is derived from an EMBL/GenBank/DDBJ whole genome shotgun (WGS) entry which is preliminary data.</text>
</comment>
<gene>
    <name evidence="1" type="ORF">H9726_02170</name>
</gene>
<organism evidence="1 2">
    <name type="scientific">Candidatus Borkfalkia avicola</name>
    <dbReference type="NCBI Taxonomy" id="2838503"/>
    <lineage>
        <taxon>Bacteria</taxon>
        <taxon>Bacillati</taxon>
        <taxon>Bacillota</taxon>
        <taxon>Clostridia</taxon>
        <taxon>Christensenellales</taxon>
        <taxon>Christensenellaceae</taxon>
        <taxon>Candidatus Borkfalkia</taxon>
    </lineage>
</organism>
<proteinExistence type="predicted"/>